<evidence type="ECO:0008006" key="3">
    <source>
        <dbReference type="Google" id="ProtNLM"/>
    </source>
</evidence>
<accession>A0A117MQ05</accession>
<dbReference type="RefSeq" id="WP_067697474.1">
    <property type="nucleotide sequence ID" value="NZ_LLZH01000279.1"/>
</dbReference>
<dbReference type="PANTHER" id="PTHR14136">
    <property type="entry name" value="BTB_POZ DOMAIN-CONTAINING PROTEIN KCTD9"/>
    <property type="match status" value="1"/>
</dbReference>
<gene>
    <name evidence="1" type="ORF">ADL15_28135</name>
</gene>
<evidence type="ECO:0000313" key="2">
    <source>
        <dbReference type="Proteomes" id="UP000053244"/>
    </source>
</evidence>
<dbReference type="PANTHER" id="PTHR14136:SF17">
    <property type="entry name" value="BTB_POZ DOMAIN-CONTAINING PROTEIN KCTD9"/>
    <property type="match status" value="1"/>
</dbReference>
<dbReference type="InterPro" id="IPR051082">
    <property type="entry name" value="Pentapeptide-BTB/POZ_domain"/>
</dbReference>
<name>A0A117MQ05_9ACTN</name>
<dbReference type="InterPro" id="IPR001646">
    <property type="entry name" value="5peptide_repeat"/>
</dbReference>
<dbReference type="Pfam" id="PF00805">
    <property type="entry name" value="Pentapeptide"/>
    <property type="match status" value="1"/>
</dbReference>
<reference evidence="1 2" key="1">
    <citation type="submission" date="2015-10" db="EMBL/GenBank/DDBJ databases">
        <authorList>
            <person name="Gilbert D.G."/>
        </authorList>
    </citation>
    <scope>NUCLEOTIDE SEQUENCE [LARGE SCALE GENOMIC DNA]</scope>
    <source>
        <strain evidence="1 2">NRRL B-16712</strain>
    </source>
</reference>
<comment type="caution">
    <text evidence="1">The sequence shown here is derived from an EMBL/GenBank/DDBJ whole genome shotgun (WGS) entry which is preliminary data.</text>
</comment>
<protein>
    <recommendedName>
        <fullName evidence="3">Pentapeptide repeat-containing protein</fullName>
    </recommendedName>
</protein>
<dbReference type="EMBL" id="LLZH01000279">
    <property type="protein sequence ID" value="KUL29486.1"/>
    <property type="molecule type" value="Genomic_DNA"/>
</dbReference>
<evidence type="ECO:0000313" key="1">
    <source>
        <dbReference type="EMBL" id="KUL29486.1"/>
    </source>
</evidence>
<proteinExistence type="predicted"/>
<dbReference type="Proteomes" id="UP000053244">
    <property type="component" value="Unassembled WGS sequence"/>
</dbReference>
<sequence>MDHRARWLTEDGRQTAAKVLRRLSWRRSLDGLGLPTVDGRIDLRGFAVAEPGFTPVQAAGLTVGVTDRPLPELRKVRLRGVDLSGARLRHFTLIDPRFEDCLLRGADLTNFGAWRGSFDRCDLSGATITGTVLSARHRGTGTTWRDCTFDDLTMTGALVDGATFERCTFDRTRIAEMFFKRCVFTACRMSGELEDVTFVGPAALTDLDLRGCRLVDVSFTGMRLSGVQLPARDSLTVVPDATGILARLQAAGHPELDFWVGYQLQHHTPGDDLYLDYDSLQAIVGATGTTLIRDAVRRPAD</sequence>
<dbReference type="SUPFAM" id="SSF141571">
    <property type="entry name" value="Pentapeptide repeat-like"/>
    <property type="match status" value="1"/>
</dbReference>
<organism evidence="1 2">
    <name type="scientific">Actinoplanes awajinensis subsp. mycoplanecinus</name>
    <dbReference type="NCBI Taxonomy" id="135947"/>
    <lineage>
        <taxon>Bacteria</taxon>
        <taxon>Bacillati</taxon>
        <taxon>Actinomycetota</taxon>
        <taxon>Actinomycetes</taxon>
        <taxon>Micromonosporales</taxon>
        <taxon>Micromonosporaceae</taxon>
        <taxon>Actinoplanes</taxon>
    </lineage>
</organism>
<dbReference type="OrthoDB" id="4775025at2"/>
<dbReference type="Gene3D" id="2.160.20.80">
    <property type="entry name" value="E3 ubiquitin-protein ligase SopA"/>
    <property type="match status" value="1"/>
</dbReference>
<dbReference type="AlphaFoldDB" id="A0A117MQ05"/>
<keyword evidence="2" id="KW-1185">Reference proteome</keyword>